<feature type="transmembrane region" description="Helical" evidence="6">
    <location>
        <begin position="653"/>
        <end position="674"/>
    </location>
</feature>
<gene>
    <name evidence="8" type="ordered locus">Hore_08450</name>
</gene>
<name>B8CWD3_HALOH</name>
<reference evidence="8 9" key="1">
    <citation type="journal article" date="2009" name="PLoS ONE">
        <title>Genome analysis of the anaerobic thermohalophilic bacterium Halothermothrix orenii.</title>
        <authorList>
            <person name="Mavromatis K."/>
            <person name="Ivanova N."/>
            <person name="Anderson I."/>
            <person name="Lykidis A."/>
            <person name="Hooper S.D."/>
            <person name="Sun H."/>
            <person name="Kunin V."/>
            <person name="Lapidus A."/>
            <person name="Hugenholtz P."/>
            <person name="Patel B."/>
            <person name="Kyrpides N.C."/>
        </authorList>
    </citation>
    <scope>NUCLEOTIDE SEQUENCE [LARGE SCALE GENOMIC DNA]</scope>
    <source>
        <strain evidence="9">H 168 / OCM 544 / DSM 9562</strain>
    </source>
</reference>
<dbReference type="Pfam" id="PF03176">
    <property type="entry name" value="MMPL"/>
    <property type="match status" value="2"/>
</dbReference>
<keyword evidence="3 6" id="KW-0812">Transmembrane</keyword>
<feature type="transmembrane region" description="Helical" evidence="6">
    <location>
        <begin position="262"/>
        <end position="282"/>
    </location>
</feature>
<feature type="transmembrane region" description="Helical" evidence="6">
    <location>
        <begin position="302"/>
        <end position="323"/>
    </location>
</feature>
<dbReference type="KEGG" id="hor:Hore_08450"/>
<dbReference type="SUPFAM" id="SSF82866">
    <property type="entry name" value="Multidrug efflux transporter AcrB transmembrane domain"/>
    <property type="match status" value="2"/>
</dbReference>
<evidence type="ECO:0000313" key="9">
    <source>
        <dbReference type="Proteomes" id="UP000000719"/>
    </source>
</evidence>
<feature type="transmembrane region" description="Helical" evidence="6">
    <location>
        <begin position="695"/>
        <end position="718"/>
    </location>
</feature>
<organism evidence="8 9">
    <name type="scientific">Halothermothrix orenii (strain H 168 / OCM 544 / DSM 9562)</name>
    <dbReference type="NCBI Taxonomy" id="373903"/>
    <lineage>
        <taxon>Bacteria</taxon>
        <taxon>Bacillati</taxon>
        <taxon>Bacillota</taxon>
        <taxon>Clostridia</taxon>
        <taxon>Halanaerobiales</taxon>
        <taxon>Halothermotrichaceae</taxon>
        <taxon>Halothermothrix</taxon>
    </lineage>
</organism>
<dbReference type="STRING" id="373903.Hore_08450"/>
<dbReference type="GO" id="GO:0022857">
    <property type="term" value="F:transmembrane transporter activity"/>
    <property type="evidence" value="ECO:0007669"/>
    <property type="project" value="InterPro"/>
</dbReference>
<dbReference type="AlphaFoldDB" id="B8CWD3"/>
<dbReference type="InterPro" id="IPR000731">
    <property type="entry name" value="SSD"/>
</dbReference>
<feature type="transmembrane region" description="Helical" evidence="6">
    <location>
        <begin position="335"/>
        <end position="358"/>
    </location>
</feature>
<keyword evidence="9" id="KW-1185">Reference proteome</keyword>
<feature type="transmembrane region" description="Helical" evidence="6">
    <location>
        <begin position="402"/>
        <end position="422"/>
    </location>
</feature>
<feature type="transmembrane region" description="Helical" evidence="6">
    <location>
        <begin position="234"/>
        <end position="255"/>
    </location>
</feature>
<evidence type="ECO:0000313" key="8">
    <source>
        <dbReference type="EMBL" id="ACL69602.1"/>
    </source>
</evidence>
<comment type="subcellular location">
    <subcellularLocation>
        <location evidence="1">Cell membrane</location>
        <topology evidence="1">Multi-pass membrane protein</topology>
    </subcellularLocation>
</comment>
<evidence type="ECO:0000256" key="6">
    <source>
        <dbReference type="SAM" id="Phobius"/>
    </source>
</evidence>
<dbReference type="RefSeq" id="WP_012635789.1">
    <property type="nucleotide sequence ID" value="NC_011899.1"/>
</dbReference>
<dbReference type="InterPro" id="IPR050545">
    <property type="entry name" value="Mycobact_MmpL"/>
</dbReference>
<dbReference type="Proteomes" id="UP000000719">
    <property type="component" value="Chromosome"/>
</dbReference>
<feature type="transmembrane region" description="Helical" evidence="6">
    <location>
        <begin position="600"/>
        <end position="620"/>
    </location>
</feature>
<dbReference type="eggNOG" id="COG1033">
    <property type="taxonomic scope" value="Bacteria"/>
</dbReference>
<dbReference type="InterPro" id="IPR001036">
    <property type="entry name" value="Acrflvin-R"/>
</dbReference>
<dbReference type="GO" id="GO:0005886">
    <property type="term" value="C:plasma membrane"/>
    <property type="evidence" value="ECO:0007669"/>
    <property type="project" value="UniProtKB-SubCell"/>
</dbReference>
<evidence type="ECO:0000256" key="2">
    <source>
        <dbReference type="ARBA" id="ARBA00022475"/>
    </source>
</evidence>
<dbReference type="PROSITE" id="PS50156">
    <property type="entry name" value="SSD"/>
    <property type="match status" value="2"/>
</dbReference>
<evidence type="ECO:0000256" key="1">
    <source>
        <dbReference type="ARBA" id="ARBA00004651"/>
    </source>
</evidence>
<dbReference type="PRINTS" id="PR00702">
    <property type="entry name" value="ACRIFLAVINRP"/>
</dbReference>
<feature type="domain" description="SSD" evidence="7">
    <location>
        <begin position="626"/>
        <end position="752"/>
    </location>
</feature>
<proteinExistence type="predicted"/>
<dbReference type="InterPro" id="IPR004869">
    <property type="entry name" value="MMPL_dom"/>
</dbReference>
<protein>
    <submittedName>
        <fullName evidence="8">Efflux transporter, putative, hydrophobe/amphiphile efflux-3 (HAE3) family</fullName>
    </submittedName>
</protein>
<keyword evidence="5 6" id="KW-0472">Membrane</keyword>
<feature type="transmembrane region" description="Helical" evidence="6">
    <location>
        <begin position="627"/>
        <end position="647"/>
    </location>
</feature>
<dbReference type="OrthoDB" id="9809027at2"/>
<dbReference type="HOGENOM" id="CLU_008861_1_1_9"/>
<feature type="domain" description="SSD" evidence="7">
    <location>
        <begin position="240"/>
        <end position="360"/>
    </location>
</feature>
<dbReference type="EMBL" id="CP001098">
    <property type="protein sequence ID" value="ACL69602.1"/>
    <property type="molecule type" value="Genomic_DNA"/>
</dbReference>
<feature type="transmembrane region" description="Helical" evidence="6">
    <location>
        <begin position="209"/>
        <end position="228"/>
    </location>
</feature>
<evidence type="ECO:0000256" key="4">
    <source>
        <dbReference type="ARBA" id="ARBA00022989"/>
    </source>
</evidence>
<dbReference type="PANTHER" id="PTHR33406">
    <property type="entry name" value="MEMBRANE PROTEIN MJ1562-RELATED"/>
    <property type="match status" value="1"/>
</dbReference>
<keyword evidence="4 6" id="KW-1133">Transmembrane helix</keyword>
<feature type="transmembrane region" description="Helical" evidence="6">
    <location>
        <begin position="573"/>
        <end position="594"/>
    </location>
</feature>
<dbReference type="PANTHER" id="PTHR33406:SF13">
    <property type="entry name" value="MEMBRANE PROTEIN YDFJ"/>
    <property type="match status" value="1"/>
</dbReference>
<dbReference type="Gene3D" id="1.20.1640.10">
    <property type="entry name" value="Multidrug efflux transporter AcrB transmembrane domain"/>
    <property type="match status" value="2"/>
</dbReference>
<feature type="transmembrane region" description="Helical" evidence="6">
    <location>
        <begin position="724"/>
        <end position="753"/>
    </location>
</feature>
<evidence type="ECO:0000256" key="5">
    <source>
        <dbReference type="ARBA" id="ARBA00023136"/>
    </source>
</evidence>
<sequence>MRKLVDFTTRYPIPIIVILVLLTVFFGFNALNVTMTTNIKDFFPASDPRVQTYDRVEETFGGAEYIMVALSSDDIFTEETLKKIKEMTRRLEEIDGVASVQSLTSVADIKGNDFGLEISDLIPEIPENEDEMKVLKEKVLSDDMYSGFIVSEDGKAALNIIEVEVDADSVAVAEKVSQVVEEYKGPEKIYITGTPVLNNVLAESMKADLYKLLPLVLFIIALILFLVFRDFKGVILPFSTVVISVIWTLGLMGLLDKQLSPLNAVMPVILISLGNAYGIYILNRHREELGLGKKSLSAVKGAVVSVGTAVLMAGGTTVAGFASNIFSDITLMKDFGIFTSFGVASALLVSLTMIPAVLTLLKEKVSEVKDISRKKVSEKKNNNGVLAKIANFLADTGIEHPVKILTVTLVIILLSIWGLTGLKTDSNFFNFFARDSQPRIAYEMVKDKFTGSESVEIIIEGDLQNPEVLQAMKKFQDALKETGLVGQPTSLVNIIMRTNRAMHEGDENYYSIPDNSNLIAQYLLLLEMNDSSYLSRFTTAEYDKGRIQALVRDTSSQGIEDLMNYIEEYSGKYFAPLGLETTTTGIIVLIDALAEMIISGQIKGLVFSLVAVFVIVLFLLKSWQGSLLSVFLIAIVTLINFGTMGWSGIALDIVTVLISSIGVGVGIDYSIHIYSRYLEEKKKGFSVEEALKTSVRTTGISIIVNAGAVISGFVILTISSFPPFRYFGMLVSLIMLVASSGAMLWIPAMIIFADRFKTKIKLKN</sequence>
<evidence type="ECO:0000256" key="3">
    <source>
        <dbReference type="ARBA" id="ARBA00022692"/>
    </source>
</evidence>
<accession>B8CWD3</accession>
<feature type="transmembrane region" description="Helical" evidence="6">
    <location>
        <begin position="12"/>
        <end position="31"/>
    </location>
</feature>
<evidence type="ECO:0000259" key="7">
    <source>
        <dbReference type="PROSITE" id="PS50156"/>
    </source>
</evidence>
<keyword evidence="2" id="KW-1003">Cell membrane</keyword>